<protein>
    <recommendedName>
        <fullName evidence="5">Ribosome maturation factor RimM</fullName>
    </recommendedName>
</protein>
<evidence type="ECO:0000259" key="8">
    <source>
        <dbReference type="Pfam" id="PF24986"/>
    </source>
</evidence>
<dbReference type="SUPFAM" id="SSF50447">
    <property type="entry name" value="Translation proteins"/>
    <property type="match status" value="1"/>
</dbReference>
<dbReference type="GO" id="GO:0005737">
    <property type="term" value="C:cytoplasm"/>
    <property type="evidence" value="ECO:0007669"/>
    <property type="project" value="UniProtKB-SubCell"/>
</dbReference>
<comment type="function">
    <text evidence="5">An accessory protein needed during the final step in the assembly of 30S ribosomal subunit, possibly for assembly of the head region. Essential for efficient processing of 16S rRNA. May be needed both before and after RbfA during the maturation of 16S rRNA. It has affinity for free ribosomal 30S subunits but not for 70S ribosomes.</text>
</comment>
<dbReference type="Gene3D" id="2.40.30.60">
    <property type="entry name" value="RimM"/>
    <property type="match status" value="1"/>
</dbReference>
<dbReference type="SUPFAM" id="SSF50346">
    <property type="entry name" value="PRC-barrel domain"/>
    <property type="match status" value="1"/>
</dbReference>
<comment type="subunit">
    <text evidence="5">Binds ribosomal protein uS19.</text>
</comment>
<dbReference type="PANTHER" id="PTHR33692">
    <property type="entry name" value="RIBOSOME MATURATION FACTOR RIMM"/>
    <property type="match status" value="1"/>
</dbReference>
<dbReference type="GO" id="GO:0043022">
    <property type="term" value="F:ribosome binding"/>
    <property type="evidence" value="ECO:0007669"/>
    <property type="project" value="InterPro"/>
</dbReference>
<proteinExistence type="inferred from homology"/>
<dbReference type="STRING" id="1454003.AW10_02410"/>
<dbReference type="GO" id="GO:0006364">
    <property type="term" value="P:rRNA processing"/>
    <property type="evidence" value="ECO:0007669"/>
    <property type="project" value="UniProtKB-UniRule"/>
</dbReference>
<dbReference type="InterPro" id="IPR036976">
    <property type="entry name" value="RimM_N_sf"/>
</dbReference>
<feature type="region of interest" description="Disordered" evidence="6">
    <location>
        <begin position="1"/>
        <end position="26"/>
    </location>
</feature>
<dbReference type="PANTHER" id="PTHR33692:SF1">
    <property type="entry name" value="RIBOSOME MATURATION FACTOR RIMM"/>
    <property type="match status" value="1"/>
</dbReference>
<dbReference type="Pfam" id="PF24986">
    <property type="entry name" value="PRC_RimM"/>
    <property type="match status" value="1"/>
</dbReference>
<dbReference type="GO" id="GO:0005840">
    <property type="term" value="C:ribosome"/>
    <property type="evidence" value="ECO:0007669"/>
    <property type="project" value="InterPro"/>
</dbReference>
<evidence type="ECO:0000256" key="5">
    <source>
        <dbReference type="HAMAP-Rule" id="MF_00014"/>
    </source>
</evidence>
<gene>
    <name evidence="5 9" type="primary">rimM</name>
    <name evidence="9" type="ORF">AW10_02410</name>
</gene>
<keyword evidence="3 5" id="KW-0698">rRNA processing</keyword>
<comment type="similarity">
    <text evidence="5">Belongs to the RimM family.</text>
</comment>
<dbReference type="HAMAP" id="MF_00014">
    <property type="entry name" value="Ribosome_mat_RimM"/>
    <property type="match status" value="1"/>
</dbReference>
<comment type="domain">
    <text evidence="5">The PRC barrel domain binds ribosomal protein uS19.</text>
</comment>
<evidence type="ECO:0000256" key="4">
    <source>
        <dbReference type="ARBA" id="ARBA00023186"/>
    </source>
</evidence>
<feature type="domain" description="Ribosome maturation factor RimM PRC barrel" evidence="8">
    <location>
        <begin position="134"/>
        <end position="202"/>
    </location>
</feature>
<dbReference type="InterPro" id="IPR011033">
    <property type="entry name" value="PRC_barrel-like_sf"/>
</dbReference>
<evidence type="ECO:0000259" key="7">
    <source>
        <dbReference type="Pfam" id="PF01782"/>
    </source>
</evidence>
<keyword evidence="4 5" id="KW-0143">Chaperone</keyword>
<dbReference type="Gene3D" id="2.30.30.240">
    <property type="entry name" value="PRC-barrel domain"/>
    <property type="match status" value="1"/>
</dbReference>
<dbReference type="InterPro" id="IPR002676">
    <property type="entry name" value="RimM_N"/>
</dbReference>
<accession>A0A011PR83</accession>
<dbReference type="InterPro" id="IPR056792">
    <property type="entry name" value="PRC_RimM"/>
</dbReference>
<evidence type="ECO:0000256" key="2">
    <source>
        <dbReference type="ARBA" id="ARBA00022517"/>
    </source>
</evidence>
<evidence type="ECO:0000256" key="1">
    <source>
        <dbReference type="ARBA" id="ARBA00022490"/>
    </source>
</evidence>
<comment type="caution">
    <text evidence="9">The sequence shown here is derived from an EMBL/GenBank/DDBJ whole genome shotgun (WGS) entry which is preliminary data.</text>
</comment>
<evidence type="ECO:0000256" key="3">
    <source>
        <dbReference type="ARBA" id="ARBA00022552"/>
    </source>
</evidence>
<dbReference type="NCBIfam" id="TIGR02273">
    <property type="entry name" value="16S_RimM"/>
    <property type="match status" value="1"/>
</dbReference>
<keyword evidence="1 5" id="KW-0963">Cytoplasm</keyword>
<dbReference type="AlphaFoldDB" id="A0A011PR83"/>
<comment type="subcellular location">
    <subcellularLocation>
        <location evidence="5">Cytoplasm</location>
    </subcellularLocation>
</comment>
<dbReference type="GO" id="GO:0042274">
    <property type="term" value="P:ribosomal small subunit biogenesis"/>
    <property type="evidence" value="ECO:0007669"/>
    <property type="project" value="UniProtKB-UniRule"/>
</dbReference>
<dbReference type="Pfam" id="PF01782">
    <property type="entry name" value="RimM"/>
    <property type="match status" value="1"/>
</dbReference>
<name>A0A011PR83_9PROT</name>
<sequence length="202" mass="21483">MPAGSLSAGTGAVAGPDARPADVEGREGGQATGEIVVLGKIAGPHGLQGTVRVYPFADDPLAWSRLPQWWLCREGEAPDLWRPTRLIKCDLRKEVLLAQLECVADRSAAEAAAGLLVGVPHQALPPTAADEYYWADLLGLAVVNTHGQSLGRILGLIETPANAVLRVGDGQGVDRLLPFVAAVVLEVDLAQARVRVDWEMDW</sequence>
<dbReference type="EMBL" id="JEMX01000056">
    <property type="protein sequence ID" value="EXI79380.1"/>
    <property type="molecule type" value="Genomic_DNA"/>
</dbReference>
<dbReference type="Proteomes" id="UP000021816">
    <property type="component" value="Unassembled WGS sequence"/>
</dbReference>
<dbReference type="PATRIC" id="fig|1454003.3.peg.2457"/>
<evidence type="ECO:0000313" key="9">
    <source>
        <dbReference type="EMBL" id="EXI79380.1"/>
    </source>
</evidence>
<dbReference type="InterPro" id="IPR009000">
    <property type="entry name" value="Transl_B-barrel_sf"/>
</dbReference>
<evidence type="ECO:0000313" key="10">
    <source>
        <dbReference type="Proteomes" id="UP000021816"/>
    </source>
</evidence>
<dbReference type="InterPro" id="IPR011961">
    <property type="entry name" value="RimM"/>
</dbReference>
<reference evidence="9 10" key="1">
    <citation type="submission" date="2014-02" db="EMBL/GenBank/DDBJ databases">
        <title>Expanding our view of genomic diversity in Candidatus Accumulibacter clades.</title>
        <authorList>
            <person name="Skennerton C.T."/>
            <person name="Barr J.J."/>
            <person name="Slater F.R."/>
            <person name="Bond P.L."/>
            <person name="Tyson G.W."/>
        </authorList>
    </citation>
    <scope>NUCLEOTIDE SEQUENCE [LARGE SCALE GENOMIC DNA]</scope>
    <source>
        <strain evidence="10">BA-92</strain>
    </source>
</reference>
<organism evidence="9 10">
    <name type="scientific">Candidatus Accumulibacter appositus</name>
    <dbReference type="NCBI Taxonomy" id="1454003"/>
    <lineage>
        <taxon>Bacteria</taxon>
        <taxon>Pseudomonadati</taxon>
        <taxon>Pseudomonadota</taxon>
        <taxon>Betaproteobacteria</taxon>
        <taxon>Candidatus Accumulibacter</taxon>
    </lineage>
</organism>
<feature type="domain" description="RimM N-terminal" evidence="7">
    <location>
        <begin position="38"/>
        <end position="122"/>
    </location>
</feature>
<evidence type="ECO:0000256" key="6">
    <source>
        <dbReference type="SAM" id="MobiDB-lite"/>
    </source>
</evidence>
<keyword evidence="2 5" id="KW-0690">Ribosome biogenesis</keyword>